<evidence type="ECO:0000256" key="8">
    <source>
        <dbReference type="ARBA" id="ARBA00022781"/>
    </source>
</evidence>
<name>A0A6J6CE04_9ZZZZ</name>
<keyword evidence="11 14" id="KW-0472">Membrane</keyword>
<comment type="subcellular location">
    <subcellularLocation>
        <location evidence="2">Endomembrane system</location>
    </subcellularLocation>
    <subcellularLocation>
        <location evidence="1">Membrane</location>
        <topology evidence="1">Single-pass membrane protein</topology>
    </subcellularLocation>
</comment>
<comment type="similarity">
    <text evidence="3">Belongs to the ATPase B chain family.</text>
</comment>
<keyword evidence="5" id="KW-1003">Cell membrane</keyword>
<gene>
    <name evidence="15" type="ORF">UFOPK1495_00759</name>
</gene>
<evidence type="ECO:0000256" key="11">
    <source>
        <dbReference type="ARBA" id="ARBA00023136"/>
    </source>
</evidence>
<keyword evidence="7 14" id="KW-0812">Transmembrane</keyword>
<dbReference type="GO" id="GO:0015986">
    <property type="term" value="P:proton motive force-driven ATP synthesis"/>
    <property type="evidence" value="ECO:0007669"/>
    <property type="project" value="InterPro"/>
</dbReference>
<evidence type="ECO:0000256" key="14">
    <source>
        <dbReference type="SAM" id="Phobius"/>
    </source>
</evidence>
<keyword evidence="12" id="KW-0066">ATP synthesis</keyword>
<dbReference type="HAMAP" id="MF_01398">
    <property type="entry name" value="ATP_synth_b_bprime"/>
    <property type="match status" value="1"/>
</dbReference>
<dbReference type="GO" id="GO:0046961">
    <property type="term" value="F:proton-transporting ATPase activity, rotational mechanism"/>
    <property type="evidence" value="ECO:0007669"/>
    <property type="project" value="TreeGrafter"/>
</dbReference>
<protein>
    <submittedName>
        <fullName evidence="15">Unannotated protein</fullName>
    </submittedName>
</protein>
<dbReference type="CDD" id="cd06503">
    <property type="entry name" value="ATP-synt_Fo_b"/>
    <property type="match status" value="1"/>
</dbReference>
<dbReference type="AlphaFoldDB" id="A0A6J6CE04"/>
<dbReference type="InterPro" id="IPR002146">
    <property type="entry name" value="ATP_synth_b/b'su_bac/chlpt"/>
</dbReference>
<organism evidence="15">
    <name type="scientific">freshwater metagenome</name>
    <dbReference type="NCBI Taxonomy" id="449393"/>
    <lineage>
        <taxon>unclassified sequences</taxon>
        <taxon>metagenomes</taxon>
        <taxon>ecological metagenomes</taxon>
    </lineage>
</organism>
<evidence type="ECO:0000256" key="7">
    <source>
        <dbReference type="ARBA" id="ARBA00022692"/>
    </source>
</evidence>
<evidence type="ECO:0000256" key="13">
    <source>
        <dbReference type="ARBA" id="ARBA00025198"/>
    </source>
</evidence>
<comment type="function">
    <text evidence="13">F(1)F(0) ATP synthase produces ATP from ADP in the presence of a proton or sodium gradient. F-type ATPases consist of two structural domains, F(1) containing the extramembraneous catalytic core and F(0) containing the membrane proton channel, linked together by a central stalk and a peripheral stalk. During catalysis, ATP synthesis in the catalytic domain of F(1) is coupled via a rotary mechanism of the central stalk subunits to proton translocation.</text>
</comment>
<accession>A0A6J6CE04</accession>
<keyword evidence="9 14" id="KW-1133">Transmembrane helix</keyword>
<dbReference type="InterPro" id="IPR050059">
    <property type="entry name" value="ATP_synthase_B_chain"/>
</dbReference>
<proteinExistence type="inferred from homology"/>
<evidence type="ECO:0000256" key="10">
    <source>
        <dbReference type="ARBA" id="ARBA00023065"/>
    </source>
</evidence>
<keyword evidence="8" id="KW-0375">Hydrogen ion transport</keyword>
<evidence type="ECO:0000256" key="9">
    <source>
        <dbReference type="ARBA" id="ARBA00022989"/>
    </source>
</evidence>
<evidence type="ECO:0000256" key="1">
    <source>
        <dbReference type="ARBA" id="ARBA00004167"/>
    </source>
</evidence>
<dbReference type="NCBIfam" id="TIGR01144">
    <property type="entry name" value="ATP_synt_b"/>
    <property type="match status" value="1"/>
</dbReference>
<dbReference type="PANTHER" id="PTHR33445">
    <property type="entry name" value="ATP SYNTHASE SUBUNIT B', CHLOROPLASTIC"/>
    <property type="match status" value="1"/>
</dbReference>
<keyword evidence="6" id="KW-0138">CF(0)</keyword>
<sequence>MLASILVLAAEASTTAAELLDQAAGDAEAVKNPILPTINEMFWAAIFFIALWTLMKFVLLPRITKVMDGRTDKIRDDLAAAEAAETERVAKLEQYEAGLAGARAEAVTILEASRAEGDAERRTQITAAEAEVAAARAEAAAEIADAKARARSELTGSITDIAVGAAEAVIQKPLDRAAQGRIVEDYVNSSGQN</sequence>
<dbReference type="GO" id="GO:0045259">
    <property type="term" value="C:proton-transporting ATP synthase complex"/>
    <property type="evidence" value="ECO:0007669"/>
    <property type="project" value="UniProtKB-KW"/>
</dbReference>
<dbReference type="PANTHER" id="PTHR33445:SF1">
    <property type="entry name" value="ATP SYNTHASE SUBUNIT B"/>
    <property type="match status" value="1"/>
</dbReference>
<evidence type="ECO:0000256" key="6">
    <source>
        <dbReference type="ARBA" id="ARBA00022547"/>
    </source>
</evidence>
<evidence type="ECO:0000256" key="12">
    <source>
        <dbReference type="ARBA" id="ARBA00023310"/>
    </source>
</evidence>
<evidence type="ECO:0000256" key="2">
    <source>
        <dbReference type="ARBA" id="ARBA00004308"/>
    </source>
</evidence>
<dbReference type="GO" id="GO:0012505">
    <property type="term" value="C:endomembrane system"/>
    <property type="evidence" value="ECO:0007669"/>
    <property type="project" value="UniProtKB-SubCell"/>
</dbReference>
<dbReference type="EMBL" id="CAEZSU010000067">
    <property type="protein sequence ID" value="CAB4549602.1"/>
    <property type="molecule type" value="Genomic_DNA"/>
</dbReference>
<keyword evidence="4" id="KW-0813">Transport</keyword>
<reference evidence="15" key="1">
    <citation type="submission" date="2020-05" db="EMBL/GenBank/DDBJ databases">
        <authorList>
            <person name="Chiriac C."/>
            <person name="Salcher M."/>
            <person name="Ghai R."/>
            <person name="Kavagutti S V."/>
        </authorList>
    </citation>
    <scope>NUCLEOTIDE SEQUENCE</scope>
</reference>
<evidence type="ECO:0000256" key="3">
    <source>
        <dbReference type="ARBA" id="ARBA00005513"/>
    </source>
</evidence>
<dbReference type="Pfam" id="PF00430">
    <property type="entry name" value="ATP-synt_B"/>
    <property type="match status" value="1"/>
</dbReference>
<keyword evidence="10" id="KW-0406">Ion transport</keyword>
<evidence type="ECO:0000256" key="4">
    <source>
        <dbReference type="ARBA" id="ARBA00022448"/>
    </source>
</evidence>
<evidence type="ECO:0000313" key="15">
    <source>
        <dbReference type="EMBL" id="CAB4549602.1"/>
    </source>
</evidence>
<feature type="transmembrane region" description="Helical" evidence="14">
    <location>
        <begin position="41"/>
        <end position="60"/>
    </location>
</feature>
<dbReference type="InterPro" id="IPR005864">
    <property type="entry name" value="ATP_synth_F0_bsu_bac"/>
</dbReference>
<evidence type="ECO:0000256" key="5">
    <source>
        <dbReference type="ARBA" id="ARBA00022475"/>
    </source>
</evidence>